<dbReference type="PANTHER" id="PTHR37299:SF1">
    <property type="entry name" value="STAGE 0 SPORULATION PROTEIN A HOMOLOG"/>
    <property type="match status" value="1"/>
</dbReference>
<dbReference type="PROSITE" id="PS50110">
    <property type="entry name" value="RESPONSE_REGULATORY"/>
    <property type="match status" value="1"/>
</dbReference>
<accession>A0ABV0BYE1</accession>
<dbReference type="GO" id="GO:0003677">
    <property type="term" value="F:DNA binding"/>
    <property type="evidence" value="ECO:0007669"/>
    <property type="project" value="UniProtKB-KW"/>
</dbReference>
<dbReference type="InterPro" id="IPR001789">
    <property type="entry name" value="Sig_transdc_resp-reg_receiver"/>
</dbReference>
<dbReference type="Pfam" id="PF04397">
    <property type="entry name" value="LytTR"/>
    <property type="match status" value="1"/>
</dbReference>
<evidence type="ECO:0000259" key="2">
    <source>
        <dbReference type="PROSITE" id="PS50110"/>
    </source>
</evidence>
<dbReference type="InterPro" id="IPR046947">
    <property type="entry name" value="LytR-like"/>
</dbReference>
<evidence type="ECO:0000256" key="1">
    <source>
        <dbReference type="PROSITE-ProRule" id="PRU00169"/>
    </source>
</evidence>
<keyword evidence="5" id="KW-1185">Reference proteome</keyword>
<keyword evidence="4" id="KW-0238">DNA-binding</keyword>
<dbReference type="SUPFAM" id="SSF52172">
    <property type="entry name" value="CheY-like"/>
    <property type="match status" value="1"/>
</dbReference>
<dbReference type="SMART" id="SM00850">
    <property type="entry name" value="LytTR"/>
    <property type="match status" value="1"/>
</dbReference>
<comment type="caution">
    <text evidence="4">The sequence shown here is derived from an EMBL/GenBank/DDBJ whole genome shotgun (WGS) entry which is preliminary data.</text>
</comment>
<organism evidence="4 5">
    <name type="scientific">Sphingobacterium kitahiroshimense</name>
    <dbReference type="NCBI Taxonomy" id="470446"/>
    <lineage>
        <taxon>Bacteria</taxon>
        <taxon>Pseudomonadati</taxon>
        <taxon>Bacteroidota</taxon>
        <taxon>Sphingobacteriia</taxon>
        <taxon>Sphingobacteriales</taxon>
        <taxon>Sphingobacteriaceae</taxon>
        <taxon>Sphingobacterium</taxon>
    </lineage>
</organism>
<dbReference type="SMART" id="SM00448">
    <property type="entry name" value="REC"/>
    <property type="match status" value="1"/>
</dbReference>
<dbReference type="Proteomes" id="UP001409291">
    <property type="component" value="Unassembled WGS sequence"/>
</dbReference>
<feature type="domain" description="HTH LytTR-type" evidence="3">
    <location>
        <begin position="147"/>
        <end position="203"/>
    </location>
</feature>
<feature type="modified residue" description="4-aspartylphosphate" evidence="1">
    <location>
        <position position="56"/>
    </location>
</feature>
<gene>
    <name evidence="4" type="ORF">ABE541_20045</name>
</gene>
<dbReference type="EMBL" id="JBDJNQ010000010">
    <property type="protein sequence ID" value="MEN5379570.1"/>
    <property type="molecule type" value="Genomic_DNA"/>
</dbReference>
<protein>
    <submittedName>
        <fullName evidence="4">LytTR family DNA-binding domain-containing protein</fullName>
    </submittedName>
</protein>
<feature type="domain" description="Response regulatory" evidence="2">
    <location>
        <begin position="5"/>
        <end position="118"/>
    </location>
</feature>
<dbReference type="Pfam" id="PF00072">
    <property type="entry name" value="Response_reg"/>
    <property type="match status" value="1"/>
</dbReference>
<proteinExistence type="predicted"/>
<dbReference type="Gene3D" id="3.40.50.2300">
    <property type="match status" value="1"/>
</dbReference>
<dbReference type="InterPro" id="IPR007492">
    <property type="entry name" value="LytTR_DNA-bd_dom"/>
</dbReference>
<dbReference type="InterPro" id="IPR011006">
    <property type="entry name" value="CheY-like_superfamily"/>
</dbReference>
<name>A0ABV0BYE1_9SPHI</name>
<dbReference type="RefSeq" id="WP_346582387.1">
    <property type="nucleotide sequence ID" value="NZ_JBDJNQ010000010.1"/>
</dbReference>
<evidence type="ECO:0000259" key="3">
    <source>
        <dbReference type="PROSITE" id="PS50930"/>
    </source>
</evidence>
<dbReference type="Gene3D" id="2.40.50.1020">
    <property type="entry name" value="LytTr DNA-binding domain"/>
    <property type="match status" value="1"/>
</dbReference>
<reference evidence="4 5" key="1">
    <citation type="submission" date="2024-04" db="EMBL/GenBank/DDBJ databases">
        <title>WGS of bacteria from Torrens River.</title>
        <authorList>
            <person name="Wyrsch E.R."/>
            <person name="Drigo B."/>
        </authorList>
    </citation>
    <scope>NUCLEOTIDE SEQUENCE [LARGE SCALE GENOMIC DNA]</scope>
    <source>
        <strain evidence="4 5">TWI391</strain>
    </source>
</reference>
<evidence type="ECO:0000313" key="4">
    <source>
        <dbReference type="EMBL" id="MEN5379570.1"/>
    </source>
</evidence>
<dbReference type="PANTHER" id="PTHR37299">
    <property type="entry name" value="TRANSCRIPTIONAL REGULATOR-RELATED"/>
    <property type="match status" value="1"/>
</dbReference>
<sequence>MAKYDVMIIDDDLFDIRKAEKALKGIPQMGEVKSYTKAIDGFNAIIDNPPDVLLLDVEMPDMSGLDLYLTLPVDKRPPVILYTKTEKYSYKGIKIAAADYLIKPVSFPDLYIAFKRALEQKNITVKIDLEIEPSGQWFKFKNTDRFIKFSDVVAIASIKNYVIFHLRQAEEDFEYRLTMEQAEQLVPKRTFVRVHRGFIVNTDFTTKIVDKTFVLPDRPDLQLKVSDVGLKRLYKMN</sequence>
<evidence type="ECO:0000313" key="5">
    <source>
        <dbReference type="Proteomes" id="UP001409291"/>
    </source>
</evidence>
<dbReference type="PROSITE" id="PS50930">
    <property type="entry name" value="HTH_LYTTR"/>
    <property type="match status" value="1"/>
</dbReference>
<keyword evidence="1" id="KW-0597">Phosphoprotein</keyword>